<organism evidence="2">
    <name type="scientific">Rhipicephalus zambeziensis</name>
    <dbReference type="NCBI Taxonomy" id="60191"/>
    <lineage>
        <taxon>Eukaryota</taxon>
        <taxon>Metazoa</taxon>
        <taxon>Ecdysozoa</taxon>
        <taxon>Arthropoda</taxon>
        <taxon>Chelicerata</taxon>
        <taxon>Arachnida</taxon>
        <taxon>Acari</taxon>
        <taxon>Parasitiformes</taxon>
        <taxon>Ixodida</taxon>
        <taxon>Ixodoidea</taxon>
        <taxon>Ixodidae</taxon>
        <taxon>Rhipicephalinae</taxon>
        <taxon>Rhipicephalus</taxon>
        <taxon>Rhipicephalus</taxon>
    </lineage>
</organism>
<name>A0A224YFB5_9ACAR</name>
<proteinExistence type="predicted"/>
<feature type="region of interest" description="Disordered" evidence="1">
    <location>
        <begin position="68"/>
        <end position="100"/>
    </location>
</feature>
<reference evidence="2" key="1">
    <citation type="journal article" date="2017" name="Parasit. Vectors">
        <title>Sialotranscriptomics of Rhipicephalus zambeziensis reveals intricate expression profiles of secretory proteins and suggests tight temporal transcriptional regulation during blood-feeding.</title>
        <authorList>
            <person name="de Castro M.H."/>
            <person name="de Klerk D."/>
            <person name="Pienaar R."/>
            <person name="Rees D.J.G."/>
            <person name="Mans B.J."/>
        </authorList>
    </citation>
    <scope>NUCLEOTIDE SEQUENCE</scope>
    <source>
        <tissue evidence="2">Salivary glands</tissue>
    </source>
</reference>
<sequence length="100" mass="11635">MCMFCVECIRLNVATYKRHIYTFYRCLFPSSPAAAAHGGEFFFSMNVKWLRSNRALFVEESLPFWKQHQTSTVKPVQYEGRSRGRNVSPFREQSGGAIKF</sequence>
<dbReference type="AlphaFoldDB" id="A0A224YFB5"/>
<evidence type="ECO:0000256" key="1">
    <source>
        <dbReference type="SAM" id="MobiDB-lite"/>
    </source>
</evidence>
<accession>A0A224YFB5</accession>
<protein>
    <submittedName>
        <fullName evidence="2">Uncharacterized protein</fullName>
    </submittedName>
</protein>
<dbReference type="EMBL" id="GFPF01001737">
    <property type="protein sequence ID" value="MAA12883.1"/>
    <property type="molecule type" value="Transcribed_RNA"/>
</dbReference>
<evidence type="ECO:0000313" key="2">
    <source>
        <dbReference type="EMBL" id="MAA12883.1"/>
    </source>
</evidence>